<dbReference type="SMART" id="SM00028">
    <property type="entry name" value="TPR"/>
    <property type="match status" value="4"/>
</dbReference>
<evidence type="ECO:0000256" key="3">
    <source>
        <dbReference type="PROSITE-ProRule" id="PRU00339"/>
    </source>
</evidence>
<dbReference type="SUPFAM" id="SSF48452">
    <property type="entry name" value="TPR-like"/>
    <property type="match status" value="1"/>
</dbReference>
<organism evidence="5 6">
    <name type="scientific">Candidatus Methanoperedens nitratireducens</name>
    <dbReference type="NCBI Taxonomy" id="1392998"/>
    <lineage>
        <taxon>Archaea</taxon>
        <taxon>Methanobacteriati</taxon>
        <taxon>Methanobacteriota</taxon>
        <taxon>Stenosarchaea group</taxon>
        <taxon>Methanomicrobia</taxon>
        <taxon>Methanosarcinales</taxon>
        <taxon>ANME-2 cluster</taxon>
        <taxon>Candidatus Methanoperedentaceae</taxon>
        <taxon>Candidatus Methanoperedens</taxon>
    </lineage>
</organism>
<comment type="caution">
    <text evidence="5">The sequence shown here is derived from an EMBL/GenBank/DDBJ whole genome shotgun (WGS) entry which is preliminary data.</text>
</comment>
<dbReference type="Pfam" id="PF13181">
    <property type="entry name" value="TPR_8"/>
    <property type="match status" value="1"/>
</dbReference>
<feature type="repeat" description="TPR" evidence="3">
    <location>
        <begin position="201"/>
        <end position="234"/>
    </location>
</feature>
<dbReference type="InterPro" id="IPR011990">
    <property type="entry name" value="TPR-like_helical_dom_sf"/>
</dbReference>
<dbReference type="Gene3D" id="1.25.40.10">
    <property type="entry name" value="Tetratricopeptide repeat domain"/>
    <property type="match status" value="1"/>
</dbReference>
<dbReference type="PROSITE" id="PS50005">
    <property type="entry name" value="TPR"/>
    <property type="match status" value="3"/>
</dbReference>
<feature type="repeat" description="TPR" evidence="3">
    <location>
        <begin position="241"/>
        <end position="274"/>
    </location>
</feature>
<name>A0A0P8E124_9EURY</name>
<keyword evidence="4" id="KW-0812">Transmembrane</keyword>
<keyword evidence="2 3" id="KW-0802">TPR repeat</keyword>
<dbReference type="Proteomes" id="UP000050360">
    <property type="component" value="Unassembled WGS sequence"/>
</dbReference>
<feature type="repeat" description="TPR" evidence="3">
    <location>
        <begin position="161"/>
        <end position="194"/>
    </location>
</feature>
<dbReference type="PATRIC" id="fig|1719120.3.peg.1664"/>
<evidence type="ECO:0000313" key="5">
    <source>
        <dbReference type="EMBL" id="KPQ43885.1"/>
    </source>
</evidence>
<protein>
    <submittedName>
        <fullName evidence="5">Kinesin light chain</fullName>
    </submittedName>
</protein>
<dbReference type="Pfam" id="PF13424">
    <property type="entry name" value="TPR_12"/>
    <property type="match status" value="1"/>
</dbReference>
<dbReference type="InterPro" id="IPR019734">
    <property type="entry name" value="TPR_rpt"/>
</dbReference>
<dbReference type="InterPro" id="IPR013105">
    <property type="entry name" value="TPR_2"/>
</dbReference>
<evidence type="ECO:0000256" key="1">
    <source>
        <dbReference type="ARBA" id="ARBA00022737"/>
    </source>
</evidence>
<accession>A0A0P8E124</accession>
<feature type="transmembrane region" description="Helical" evidence="4">
    <location>
        <begin position="6"/>
        <end position="30"/>
    </location>
</feature>
<keyword evidence="4" id="KW-0472">Membrane</keyword>
<gene>
    <name evidence="5" type="ORF">MPEBLZ_01532</name>
</gene>
<proteinExistence type="predicted"/>
<dbReference type="Pfam" id="PF07719">
    <property type="entry name" value="TPR_2"/>
    <property type="match status" value="1"/>
</dbReference>
<evidence type="ECO:0000313" key="6">
    <source>
        <dbReference type="Proteomes" id="UP000050360"/>
    </source>
</evidence>
<keyword evidence="1" id="KW-0677">Repeat</keyword>
<evidence type="ECO:0000256" key="4">
    <source>
        <dbReference type="SAM" id="Phobius"/>
    </source>
</evidence>
<sequence>MVDIQLFGMVIDSTVLALIVPALGVIIAYLNYRKKPAAHPPVVSQSANNSSGLIQQNANNMSIEKQTIKINSPEIKNASAPIVNLINCTINIQNLSPLDLDKETVLKNISDCFIRNLPEMTGAVIKDASFELSNDKLKLLNVTREKVDQYSKVKGKPVKDANILRTLGNEAYYLGKPEDAFNYFNEALKIDEELKDIRKKATELNNIASVYQDWGKPEKALEFYEQALKIDEELKDIRGKARRLNNIASVYQDWGKPEKALEYFEQALKIAEELKDIRGKATHLNNIGLLYKQWGKPEKALEYYTKSLIIFNELKDVRSADIVKGNIELLRENLKN</sequence>
<reference evidence="5 6" key="1">
    <citation type="submission" date="2015-09" db="EMBL/GenBank/DDBJ databases">
        <title>A metagenomics-based metabolic model of nitrate-dependent anaerobic oxidation of methane by Methanoperedens-like archaea.</title>
        <authorList>
            <person name="Arshad A."/>
            <person name="Speth D.R."/>
            <person name="De Graaf R.M."/>
            <person name="Op Den Camp H.J."/>
            <person name="Jetten M.S."/>
            <person name="Welte C.U."/>
        </authorList>
    </citation>
    <scope>NUCLEOTIDE SEQUENCE [LARGE SCALE GENOMIC DNA]</scope>
</reference>
<dbReference type="PANTHER" id="PTHR10098">
    <property type="entry name" value="RAPSYN-RELATED"/>
    <property type="match status" value="1"/>
</dbReference>
<dbReference type="AlphaFoldDB" id="A0A0P8E124"/>
<keyword evidence="4" id="KW-1133">Transmembrane helix</keyword>
<evidence type="ECO:0000256" key="2">
    <source>
        <dbReference type="ARBA" id="ARBA00022803"/>
    </source>
</evidence>
<dbReference type="EMBL" id="LKCM01000121">
    <property type="protein sequence ID" value="KPQ43885.1"/>
    <property type="molecule type" value="Genomic_DNA"/>
</dbReference>